<dbReference type="CDD" id="cd08584">
    <property type="entry name" value="PI-PLCc_GDPD_SF_unchar2"/>
    <property type="match status" value="1"/>
</dbReference>
<name>A2BXV0_PROM5</name>
<evidence type="ECO:0008006" key="3">
    <source>
        <dbReference type="Google" id="ProtNLM"/>
    </source>
</evidence>
<dbReference type="AlphaFoldDB" id="A2BXV0"/>
<gene>
    <name evidence="1" type="ordered locus">P9515_14041</name>
</gene>
<sequence>MEIIAHRINTINQLKDLNNNFGVEVDIRSNEKNLIIGHDPFSNYINLKDWLSFYNHGTLILNVKENGLEEELIKIMKSFRKENFFILDQSFPYIIKTIENGEKRCAIRLSEYESINTVLSLKDKLNWVWIDFFTKFPVNFEIYKILKEHNFKLCFVSPELQGHQHSKCLDLKNYIQFNQMYFDAVCTKKVKFWEE</sequence>
<dbReference type="HOGENOM" id="CLU_120458_0_0_3"/>
<organism evidence="1 2">
    <name type="scientific">Prochlorococcus marinus (strain MIT 9515)</name>
    <dbReference type="NCBI Taxonomy" id="167542"/>
    <lineage>
        <taxon>Bacteria</taxon>
        <taxon>Bacillati</taxon>
        <taxon>Cyanobacteriota</taxon>
        <taxon>Cyanophyceae</taxon>
        <taxon>Synechococcales</taxon>
        <taxon>Prochlorococcaceae</taxon>
        <taxon>Prochlorococcus</taxon>
    </lineage>
</organism>
<reference evidence="1 2" key="1">
    <citation type="journal article" date="2007" name="PLoS Genet.">
        <title>Patterns and implications of gene gain and loss in the evolution of Prochlorococcus.</title>
        <authorList>
            <person name="Kettler G.C."/>
            <person name="Martiny A.C."/>
            <person name="Huang K."/>
            <person name="Zucker J."/>
            <person name="Coleman M.L."/>
            <person name="Rodrigue S."/>
            <person name="Chen F."/>
            <person name="Lapidus A."/>
            <person name="Ferriera S."/>
            <person name="Johnson J."/>
            <person name="Steglich C."/>
            <person name="Church G.M."/>
            <person name="Richardson P."/>
            <person name="Chisholm S.W."/>
        </authorList>
    </citation>
    <scope>NUCLEOTIDE SEQUENCE [LARGE SCALE GENOMIC DNA]</scope>
    <source>
        <strain evidence="1 2">MIT 9515</strain>
    </source>
</reference>
<dbReference type="OrthoDB" id="9810159at2"/>
<dbReference type="eggNOG" id="COG0584">
    <property type="taxonomic scope" value="Bacteria"/>
</dbReference>
<protein>
    <recommendedName>
        <fullName evidence="3">GP-PDE domain-containing protein</fullName>
    </recommendedName>
</protein>
<evidence type="ECO:0000313" key="2">
    <source>
        <dbReference type="Proteomes" id="UP000001589"/>
    </source>
</evidence>
<accession>A2BXV0</accession>
<dbReference type="STRING" id="167542.P9515_14041"/>
<dbReference type="Proteomes" id="UP000001589">
    <property type="component" value="Chromosome"/>
</dbReference>
<dbReference type="EMBL" id="CP000552">
    <property type="protein sequence ID" value="ABM72611.1"/>
    <property type="molecule type" value="Genomic_DNA"/>
</dbReference>
<dbReference type="GeneID" id="60201726"/>
<dbReference type="RefSeq" id="WP_011820708.1">
    <property type="nucleotide sequence ID" value="NC_008817.1"/>
</dbReference>
<dbReference type="KEGG" id="pmc:P9515_14041"/>
<proteinExistence type="predicted"/>
<evidence type="ECO:0000313" key="1">
    <source>
        <dbReference type="EMBL" id="ABM72611.1"/>
    </source>
</evidence>